<evidence type="ECO:0000259" key="4">
    <source>
        <dbReference type="PROSITE" id="PS50995"/>
    </source>
</evidence>
<keyword evidence="2 5" id="KW-0238">DNA-binding</keyword>
<evidence type="ECO:0000256" key="1">
    <source>
        <dbReference type="ARBA" id="ARBA00023015"/>
    </source>
</evidence>
<dbReference type="Gene3D" id="1.10.10.10">
    <property type="entry name" value="Winged helix-like DNA-binding domain superfamily/Winged helix DNA-binding domain"/>
    <property type="match status" value="1"/>
</dbReference>
<keyword evidence="1" id="KW-0805">Transcription regulation</keyword>
<dbReference type="AlphaFoldDB" id="A0A1I3ZTM8"/>
<dbReference type="PANTHER" id="PTHR33164">
    <property type="entry name" value="TRANSCRIPTIONAL REGULATOR, MARR FAMILY"/>
    <property type="match status" value="1"/>
</dbReference>
<dbReference type="PROSITE" id="PS50995">
    <property type="entry name" value="HTH_MARR_2"/>
    <property type="match status" value="1"/>
</dbReference>
<dbReference type="PROSITE" id="PS01117">
    <property type="entry name" value="HTH_MARR_1"/>
    <property type="match status" value="1"/>
</dbReference>
<feature type="domain" description="HTH marR-type" evidence="4">
    <location>
        <begin position="5"/>
        <end position="137"/>
    </location>
</feature>
<dbReference type="InterPro" id="IPR023187">
    <property type="entry name" value="Tscrpt_reg_MarR-type_CS"/>
</dbReference>
<dbReference type="SUPFAM" id="SSF46785">
    <property type="entry name" value="Winged helix' DNA-binding domain"/>
    <property type="match status" value="1"/>
</dbReference>
<organism evidence="5 6">
    <name type="scientific">Methylorubrum salsuginis</name>
    <dbReference type="NCBI Taxonomy" id="414703"/>
    <lineage>
        <taxon>Bacteria</taxon>
        <taxon>Pseudomonadati</taxon>
        <taxon>Pseudomonadota</taxon>
        <taxon>Alphaproteobacteria</taxon>
        <taxon>Hyphomicrobiales</taxon>
        <taxon>Methylobacteriaceae</taxon>
        <taxon>Methylorubrum</taxon>
    </lineage>
</organism>
<keyword evidence="3" id="KW-0804">Transcription</keyword>
<proteinExistence type="predicted"/>
<dbReference type="Proteomes" id="UP000198804">
    <property type="component" value="Unassembled WGS sequence"/>
</dbReference>
<reference evidence="6" key="1">
    <citation type="submission" date="2016-10" db="EMBL/GenBank/DDBJ databases">
        <authorList>
            <person name="Varghese N."/>
            <person name="Submissions S."/>
        </authorList>
    </citation>
    <scope>NUCLEOTIDE SEQUENCE [LARGE SCALE GENOMIC DNA]</scope>
    <source>
        <strain evidence="6">CGMCC 1.6474</strain>
    </source>
</reference>
<dbReference type="RefSeq" id="WP_091941886.1">
    <property type="nucleotide sequence ID" value="NZ_FOSV01000002.1"/>
</dbReference>
<evidence type="ECO:0000256" key="2">
    <source>
        <dbReference type="ARBA" id="ARBA00023125"/>
    </source>
</evidence>
<dbReference type="PANTHER" id="PTHR33164:SF105">
    <property type="entry name" value="TRANSCRIPTIONAL REPRESSOR PROTEIN-RELATED"/>
    <property type="match status" value="1"/>
</dbReference>
<dbReference type="EMBL" id="FOSV01000002">
    <property type="protein sequence ID" value="SFK46996.1"/>
    <property type="molecule type" value="Genomic_DNA"/>
</dbReference>
<dbReference type="GO" id="GO:0006950">
    <property type="term" value="P:response to stress"/>
    <property type="evidence" value="ECO:0007669"/>
    <property type="project" value="TreeGrafter"/>
</dbReference>
<dbReference type="InterPro" id="IPR039422">
    <property type="entry name" value="MarR/SlyA-like"/>
</dbReference>
<accession>A0A1I3ZTM8</accession>
<evidence type="ECO:0000313" key="6">
    <source>
        <dbReference type="Proteomes" id="UP000198804"/>
    </source>
</evidence>
<dbReference type="GO" id="GO:0003700">
    <property type="term" value="F:DNA-binding transcription factor activity"/>
    <property type="evidence" value="ECO:0007669"/>
    <property type="project" value="InterPro"/>
</dbReference>
<dbReference type="Pfam" id="PF01047">
    <property type="entry name" value="MarR"/>
    <property type="match status" value="1"/>
</dbReference>
<evidence type="ECO:0000313" key="5">
    <source>
        <dbReference type="EMBL" id="SFK46996.1"/>
    </source>
</evidence>
<sequence>MAADSPCLCANLRRVTRAITAAYDAALRPVDLRITQFSILRILDRLGPVGVTRLAAEAALDRSTMGRNLDPLERRGFVRLSVNAADQRERVAALTDAGRAALSAALPLWREAQARVESALPPAIVADLAGRLARIESPRPET</sequence>
<dbReference type="InterPro" id="IPR036390">
    <property type="entry name" value="WH_DNA-bd_sf"/>
</dbReference>
<keyword evidence="6" id="KW-1185">Reference proteome</keyword>
<dbReference type="OrthoDB" id="2287011at2"/>
<dbReference type="SMART" id="SM00347">
    <property type="entry name" value="HTH_MARR"/>
    <property type="match status" value="1"/>
</dbReference>
<dbReference type="STRING" id="414703.SAMN04488125_10274"/>
<dbReference type="GO" id="GO:0003677">
    <property type="term" value="F:DNA binding"/>
    <property type="evidence" value="ECO:0007669"/>
    <property type="project" value="UniProtKB-KW"/>
</dbReference>
<dbReference type="InterPro" id="IPR000835">
    <property type="entry name" value="HTH_MarR-typ"/>
</dbReference>
<name>A0A1I3ZTM8_9HYPH</name>
<gene>
    <name evidence="5" type="ORF">SAMN04488125_10274</name>
</gene>
<dbReference type="InterPro" id="IPR036388">
    <property type="entry name" value="WH-like_DNA-bd_sf"/>
</dbReference>
<protein>
    <submittedName>
        <fullName evidence="5">DNA-binding transcriptional regulator, MarR family</fullName>
    </submittedName>
</protein>
<evidence type="ECO:0000256" key="3">
    <source>
        <dbReference type="ARBA" id="ARBA00023163"/>
    </source>
</evidence>